<evidence type="ECO:0000313" key="3">
    <source>
        <dbReference type="EMBL" id="EXX76591.1"/>
    </source>
</evidence>
<protein>
    <submittedName>
        <fullName evidence="3">Uncharacterized protein</fullName>
    </submittedName>
</protein>
<accession>A0A015LV81</accession>
<keyword evidence="4" id="KW-1185">Reference proteome</keyword>
<feature type="chain" id="PRO_5001475157" evidence="2">
    <location>
        <begin position="29"/>
        <end position="90"/>
    </location>
</feature>
<feature type="signal peptide" evidence="2">
    <location>
        <begin position="1"/>
        <end position="28"/>
    </location>
</feature>
<evidence type="ECO:0000256" key="1">
    <source>
        <dbReference type="SAM" id="MobiDB-lite"/>
    </source>
</evidence>
<reference evidence="3 4" key="1">
    <citation type="submission" date="2014-02" db="EMBL/GenBank/DDBJ databases">
        <title>Single nucleus genome sequencing reveals high similarity among nuclei of an endomycorrhizal fungus.</title>
        <authorList>
            <person name="Lin K."/>
            <person name="Geurts R."/>
            <person name="Zhang Z."/>
            <person name="Limpens E."/>
            <person name="Saunders D.G."/>
            <person name="Mu D."/>
            <person name="Pang E."/>
            <person name="Cao H."/>
            <person name="Cha H."/>
            <person name="Lin T."/>
            <person name="Zhou Q."/>
            <person name="Shang Y."/>
            <person name="Li Y."/>
            <person name="Ivanov S."/>
            <person name="Sharma T."/>
            <person name="Velzen R.V."/>
            <person name="Ruijter N.D."/>
            <person name="Aanen D.K."/>
            <person name="Win J."/>
            <person name="Kamoun S."/>
            <person name="Bisseling T."/>
            <person name="Huang S."/>
        </authorList>
    </citation>
    <scope>NUCLEOTIDE SEQUENCE [LARGE SCALE GENOMIC DNA]</scope>
    <source>
        <strain evidence="4">DAOM197198w</strain>
    </source>
</reference>
<proteinExistence type="predicted"/>
<dbReference type="AlphaFoldDB" id="A0A015LV81"/>
<dbReference type="HOGENOM" id="CLU_2442024_0_0_1"/>
<evidence type="ECO:0000313" key="4">
    <source>
        <dbReference type="Proteomes" id="UP000022910"/>
    </source>
</evidence>
<dbReference type="Proteomes" id="UP000022910">
    <property type="component" value="Unassembled WGS sequence"/>
</dbReference>
<gene>
    <name evidence="3" type="ORF">RirG_031760</name>
</gene>
<feature type="region of interest" description="Disordered" evidence="1">
    <location>
        <begin position="35"/>
        <end position="90"/>
    </location>
</feature>
<dbReference type="EMBL" id="JEMT01012039">
    <property type="protein sequence ID" value="EXX76591.1"/>
    <property type="molecule type" value="Genomic_DNA"/>
</dbReference>
<name>A0A015LV81_RHIIW</name>
<evidence type="ECO:0000256" key="2">
    <source>
        <dbReference type="SAM" id="SignalP"/>
    </source>
</evidence>
<comment type="caution">
    <text evidence="3">The sequence shown here is derived from an EMBL/GenBank/DDBJ whole genome shotgun (WGS) entry which is preliminary data.</text>
</comment>
<sequence>MGTGKLAAGSASLTAPALLLGTYYLTAARQQVNRHLADNSTGPKGNATSTPALQRSKTPPRGSGGAIGEAARGTQHRQRTKSVLECWETA</sequence>
<keyword evidence="2" id="KW-0732">Signal</keyword>
<organism evidence="3 4">
    <name type="scientific">Rhizophagus irregularis (strain DAOM 197198w)</name>
    <name type="common">Glomus intraradices</name>
    <dbReference type="NCBI Taxonomy" id="1432141"/>
    <lineage>
        <taxon>Eukaryota</taxon>
        <taxon>Fungi</taxon>
        <taxon>Fungi incertae sedis</taxon>
        <taxon>Mucoromycota</taxon>
        <taxon>Glomeromycotina</taxon>
        <taxon>Glomeromycetes</taxon>
        <taxon>Glomerales</taxon>
        <taxon>Glomeraceae</taxon>
        <taxon>Rhizophagus</taxon>
    </lineage>
</organism>
<feature type="compositionally biased region" description="Polar residues" evidence="1">
    <location>
        <begin position="35"/>
        <end position="57"/>
    </location>
</feature>